<sequence length="77" mass="8585">MDGYLEAMNSSQIVLTIIQGDQDQTVPMECIHNMKLKVPSAEVKIISNANHQSLILANKENFTKDLEHIWASSASEN</sequence>
<dbReference type="InParanoid" id="A0A200Q0E0"/>
<dbReference type="OrthoDB" id="284184at2759"/>
<dbReference type="STRING" id="56857.A0A200Q0E0"/>
<reference evidence="1 2" key="1">
    <citation type="journal article" date="2017" name="Mol. Plant">
        <title>The Genome of Medicinal Plant Macleaya cordata Provides New Insights into Benzylisoquinoline Alkaloids Metabolism.</title>
        <authorList>
            <person name="Liu X."/>
            <person name="Liu Y."/>
            <person name="Huang P."/>
            <person name="Ma Y."/>
            <person name="Qing Z."/>
            <person name="Tang Q."/>
            <person name="Cao H."/>
            <person name="Cheng P."/>
            <person name="Zheng Y."/>
            <person name="Yuan Z."/>
            <person name="Zhou Y."/>
            <person name="Liu J."/>
            <person name="Tang Z."/>
            <person name="Zhuo Y."/>
            <person name="Zhang Y."/>
            <person name="Yu L."/>
            <person name="Huang J."/>
            <person name="Yang P."/>
            <person name="Peng Q."/>
            <person name="Zhang J."/>
            <person name="Jiang W."/>
            <person name="Zhang Z."/>
            <person name="Lin K."/>
            <person name="Ro D.K."/>
            <person name="Chen X."/>
            <person name="Xiong X."/>
            <person name="Shang Y."/>
            <person name="Huang S."/>
            <person name="Zeng J."/>
        </authorList>
    </citation>
    <scope>NUCLEOTIDE SEQUENCE [LARGE SCALE GENOMIC DNA]</scope>
    <source>
        <strain evidence="2">cv. BLH2017</strain>
        <tissue evidence="1">Root</tissue>
    </source>
</reference>
<dbReference type="Gene3D" id="3.40.50.1820">
    <property type="entry name" value="alpha/beta hydrolase"/>
    <property type="match status" value="1"/>
</dbReference>
<accession>A0A200Q0E0</accession>
<keyword evidence="2" id="KW-1185">Reference proteome</keyword>
<dbReference type="SUPFAM" id="SSF53474">
    <property type="entry name" value="alpha/beta-Hydrolases"/>
    <property type="match status" value="1"/>
</dbReference>
<dbReference type="EMBL" id="MVGT01003464">
    <property type="protein sequence ID" value="OVA03917.1"/>
    <property type="molecule type" value="Genomic_DNA"/>
</dbReference>
<dbReference type="InterPro" id="IPR029058">
    <property type="entry name" value="AB_hydrolase_fold"/>
</dbReference>
<protein>
    <submittedName>
        <fullName evidence="1">Uncharacterized protein</fullName>
    </submittedName>
</protein>
<dbReference type="AlphaFoldDB" id="A0A200Q0E0"/>
<comment type="caution">
    <text evidence="1">The sequence shown here is derived from an EMBL/GenBank/DDBJ whole genome shotgun (WGS) entry which is preliminary data.</text>
</comment>
<evidence type="ECO:0000313" key="1">
    <source>
        <dbReference type="EMBL" id="OVA03917.1"/>
    </source>
</evidence>
<gene>
    <name evidence="1" type="ORF">BVC80_1321g65</name>
</gene>
<evidence type="ECO:0000313" key="2">
    <source>
        <dbReference type="Proteomes" id="UP000195402"/>
    </source>
</evidence>
<organism evidence="1 2">
    <name type="scientific">Macleaya cordata</name>
    <name type="common">Five-seeded plume-poppy</name>
    <name type="synonym">Bocconia cordata</name>
    <dbReference type="NCBI Taxonomy" id="56857"/>
    <lineage>
        <taxon>Eukaryota</taxon>
        <taxon>Viridiplantae</taxon>
        <taxon>Streptophyta</taxon>
        <taxon>Embryophyta</taxon>
        <taxon>Tracheophyta</taxon>
        <taxon>Spermatophyta</taxon>
        <taxon>Magnoliopsida</taxon>
        <taxon>Ranunculales</taxon>
        <taxon>Papaveraceae</taxon>
        <taxon>Papaveroideae</taxon>
        <taxon>Macleaya</taxon>
    </lineage>
</organism>
<dbReference type="Proteomes" id="UP000195402">
    <property type="component" value="Unassembled WGS sequence"/>
</dbReference>
<proteinExistence type="predicted"/>
<name>A0A200Q0E0_MACCD</name>